<organism evidence="5 6">
    <name type="scientific">Dimargaris verticillata</name>
    <dbReference type="NCBI Taxonomy" id="2761393"/>
    <lineage>
        <taxon>Eukaryota</taxon>
        <taxon>Fungi</taxon>
        <taxon>Fungi incertae sedis</taxon>
        <taxon>Zoopagomycota</taxon>
        <taxon>Kickxellomycotina</taxon>
        <taxon>Dimargaritomycetes</taxon>
        <taxon>Dimargaritales</taxon>
        <taxon>Dimargaritaceae</taxon>
        <taxon>Dimargaris</taxon>
    </lineage>
</organism>
<keyword evidence="6" id="KW-1185">Reference proteome</keyword>
<gene>
    <name evidence="5" type="ORF">H4R34_002109</name>
</gene>
<dbReference type="GO" id="GO:0003735">
    <property type="term" value="F:structural constituent of ribosome"/>
    <property type="evidence" value="ECO:0007669"/>
    <property type="project" value="InterPro"/>
</dbReference>
<dbReference type="PANTHER" id="PTHR12534:SF0">
    <property type="entry name" value="SMALL RIBOSOMAL SUBUNIT PROTEIN US2M"/>
    <property type="match status" value="1"/>
</dbReference>
<evidence type="ECO:0000256" key="1">
    <source>
        <dbReference type="ARBA" id="ARBA00006242"/>
    </source>
</evidence>
<dbReference type="PROSITE" id="PS00962">
    <property type="entry name" value="RIBOSOMAL_S2_1"/>
    <property type="match status" value="1"/>
</dbReference>
<dbReference type="OrthoDB" id="2320368at2759"/>
<dbReference type="EMBL" id="JANBQB010000129">
    <property type="protein sequence ID" value="KAJ1981343.1"/>
    <property type="molecule type" value="Genomic_DNA"/>
</dbReference>
<dbReference type="InterPro" id="IPR018130">
    <property type="entry name" value="Ribosomal_uS2_CS"/>
</dbReference>
<comment type="similarity">
    <text evidence="1">Belongs to the universal ribosomal protein uS2 family.</text>
</comment>
<keyword evidence="3" id="KW-0687">Ribonucleoprotein</keyword>
<evidence type="ECO:0000313" key="6">
    <source>
        <dbReference type="Proteomes" id="UP001151582"/>
    </source>
</evidence>
<dbReference type="SUPFAM" id="SSF52313">
    <property type="entry name" value="Ribosomal protein S2"/>
    <property type="match status" value="1"/>
</dbReference>
<dbReference type="HAMAP" id="MF_00291_B">
    <property type="entry name" value="Ribosomal_uS2_B"/>
    <property type="match status" value="1"/>
</dbReference>
<sequence>MLALSGIAPNLSRYGSRQPFRRASPLSRASLQPNQFTMNELLTAGLHLGHAKSLWHPHMLPYIFGQRASIHIINLEHTVAYLRRALDLTREVARQGGIILFVATRDPMVFPVAEAATECGQYHVNGRWRPGTLTNSELVLSRCSDEVVPNDDAMFAQFSLSTERPYGTIQQEANVTRYTDQASMVQDKQRFFKPDLMVFFNLLENKAALAEAKIANIPTVGVVDTDCDPYAVTYPVPANDDSVNGIKLLAALFSKAAQEGREARQRQWDTHRQTTSMQPTEYDI</sequence>
<evidence type="ECO:0008006" key="7">
    <source>
        <dbReference type="Google" id="ProtNLM"/>
    </source>
</evidence>
<dbReference type="InterPro" id="IPR023591">
    <property type="entry name" value="Ribosomal_uS2_flav_dom_sf"/>
</dbReference>
<feature type="region of interest" description="Disordered" evidence="4">
    <location>
        <begin position="262"/>
        <end position="284"/>
    </location>
</feature>
<evidence type="ECO:0000256" key="4">
    <source>
        <dbReference type="SAM" id="MobiDB-lite"/>
    </source>
</evidence>
<feature type="compositionally biased region" description="Basic and acidic residues" evidence="4">
    <location>
        <begin position="262"/>
        <end position="272"/>
    </location>
</feature>
<keyword evidence="2" id="KW-0689">Ribosomal protein</keyword>
<protein>
    <recommendedName>
        <fullName evidence="7">Ribosomal protein S2</fullName>
    </recommendedName>
</protein>
<dbReference type="Gene3D" id="3.40.50.10490">
    <property type="entry name" value="Glucose-6-phosphate isomerase like protein, domain 1"/>
    <property type="match status" value="1"/>
</dbReference>
<comment type="caution">
    <text evidence="5">The sequence shown here is derived from an EMBL/GenBank/DDBJ whole genome shotgun (WGS) entry which is preliminary data.</text>
</comment>
<dbReference type="NCBIfam" id="TIGR01011">
    <property type="entry name" value="rpsB_bact"/>
    <property type="match status" value="1"/>
</dbReference>
<dbReference type="InterPro" id="IPR001865">
    <property type="entry name" value="Ribosomal_uS2"/>
</dbReference>
<dbReference type="GO" id="GO:0005763">
    <property type="term" value="C:mitochondrial small ribosomal subunit"/>
    <property type="evidence" value="ECO:0007669"/>
    <property type="project" value="TreeGrafter"/>
</dbReference>
<reference evidence="5" key="1">
    <citation type="submission" date="2022-07" db="EMBL/GenBank/DDBJ databases">
        <title>Phylogenomic reconstructions and comparative analyses of Kickxellomycotina fungi.</title>
        <authorList>
            <person name="Reynolds N.K."/>
            <person name="Stajich J.E."/>
            <person name="Barry K."/>
            <person name="Grigoriev I.V."/>
            <person name="Crous P."/>
            <person name="Smith M.E."/>
        </authorList>
    </citation>
    <scope>NUCLEOTIDE SEQUENCE</scope>
    <source>
        <strain evidence="5">RSA 567</strain>
    </source>
</reference>
<evidence type="ECO:0000256" key="3">
    <source>
        <dbReference type="ARBA" id="ARBA00023274"/>
    </source>
</evidence>
<dbReference type="Pfam" id="PF00318">
    <property type="entry name" value="Ribosomal_S2"/>
    <property type="match status" value="1"/>
</dbReference>
<proteinExistence type="inferred from homology"/>
<dbReference type="PRINTS" id="PR00395">
    <property type="entry name" value="RIBOSOMALS2"/>
</dbReference>
<accession>A0A9W8EED9</accession>
<dbReference type="CDD" id="cd01425">
    <property type="entry name" value="RPS2"/>
    <property type="match status" value="1"/>
</dbReference>
<feature type="compositionally biased region" description="Polar residues" evidence="4">
    <location>
        <begin position="273"/>
        <end position="284"/>
    </location>
</feature>
<dbReference type="AlphaFoldDB" id="A0A9W8EED9"/>
<dbReference type="Proteomes" id="UP001151582">
    <property type="component" value="Unassembled WGS sequence"/>
</dbReference>
<dbReference type="InterPro" id="IPR005706">
    <property type="entry name" value="Ribosomal_uS2_bac/mit/plastid"/>
</dbReference>
<dbReference type="PANTHER" id="PTHR12534">
    <property type="entry name" value="30S RIBOSOMAL PROTEIN S2 PROKARYOTIC AND ORGANELLAR"/>
    <property type="match status" value="1"/>
</dbReference>
<evidence type="ECO:0000256" key="2">
    <source>
        <dbReference type="ARBA" id="ARBA00022980"/>
    </source>
</evidence>
<name>A0A9W8EED9_9FUNG</name>
<dbReference type="GO" id="GO:0006412">
    <property type="term" value="P:translation"/>
    <property type="evidence" value="ECO:0007669"/>
    <property type="project" value="InterPro"/>
</dbReference>
<evidence type="ECO:0000313" key="5">
    <source>
        <dbReference type="EMBL" id="KAJ1981343.1"/>
    </source>
</evidence>